<name>A0A6L5JZK2_RHOTE</name>
<dbReference type="Pfam" id="PF14743">
    <property type="entry name" value="DNA_ligase_OB_2"/>
    <property type="match status" value="1"/>
</dbReference>
<protein>
    <submittedName>
        <fullName evidence="7">DNA ligase</fullName>
    </submittedName>
</protein>
<dbReference type="CDD" id="cd07896">
    <property type="entry name" value="Adenylation_kDNA_ligase_like"/>
    <property type="match status" value="1"/>
</dbReference>
<organism evidence="7 8">
    <name type="scientific">Rhodocyclus tenuis</name>
    <name type="common">Rhodospirillum tenue</name>
    <dbReference type="NCBI Taxonomy" id="1066"/>
    <lineage>
        <taxon>Bacteria</taxon>
        <taxon>Pseudomonadati</taxon>
        <taxon>Pseudomonadota</taxon>
        <taxon>Betaproteobacteria</taxon>
        <taxon>Rhodocyclales</taxon>
        <taxon>Rhodocyclaceae</taxon>
        <taxon>Rhodocyclus</taxon>
    </lineage>
</organism>
<keyword evidence="5" id="KW-0732">Signal</keyword>
<evidence type="ECO:0000256" key="5">
    <source>
        <dbReference type="SAM" id="SignalP"/>
    </source>
</evidence>
<dbReference type="Gene3D" id="3.30.1490.70">
    <property type="match status" value="1"/>
</dbReference>
<keyword evidence="4" id="KW-0234">DNA repair</keyword>
<dbReference type="OrthoDB" id="9782700at2"/>
<evidence type="ECO:0000256" key="1">
    <source>
        <dbReference type="ARBA" id="ARBA00022598"/>
    </source>
</evidence>
<dbReference type="AlphaFoldDB" id="A0A6L5JZK2"/>
<dbReference type="InterPro" id="IPR029319">
    <property type="entry name" value="DNA_ligase_OB"/>
</dbReference>
<dbReference type="PANTHER" id="PTHR47810:SF1">
    <property type="entry name" value="DNA LIGASE B"/>
    <property type="match status" value="1"/>
</dbReference>
<dbReference type="PANTHER" id="PTHR47810">
    <property type="entry name" value="DNA LIGASE"/>
    <property type="match status" value="1"/>
</dbReference>
<dbReference type="Gene3D" id="3.30.470.30">
    <property type="entry name" value="DNA ligase/mRNA capping enzyme"/>
    <property type="match status" value="1"/>
</dbReference>
<feature type="signal peptide" evidence="5">
    <location>
        <begin position="1"/>
        <end position="15"/>
    </location>
</feature>
<sequence length="290" mass="31649">MALLVSALLTPSVAAATVASVAAEPVPPPVLLAAVYRPSLDPVAYWVSEKLDGVRAFWDGQRLRFRSGRLIAAPAWFVAALPAHPLDGELWIGRGEFDAVSATVRRERPLDDEWRRVQYRLFERPPASDAASTEGGLDFTQRLERLRADVAGAGVPWLSVVEQFRVADHASLSRHLAAVVAAGGEGLVLHRADAPYLTGRSEALLKLKPLRDDEATVVGYVPGKGRWQGAVGALIVERADGRRLRLGSGLSAALRQDPPPRGARVSYRYTELTSSGQPRFARYWRLAEDF</sequence>
<dbReference type="SUPFAM" id="SSF56091">
    <property type="entry name" value="DNA ligase/mRNA capping enzyme, catalytic domain"/>
    <property type="match status" value="1"/>
</dbReference>
<dbReference type="CDD" id="cd08041">
    <property type="entry name" value="OBF_kDNA_ligase_like"/>
    <property type="match status" value="1"/>
</dbReference>
<keyword evidence="3" id="KW-0227">DNA damage</keyword>
<keyword evidence="1 7" id="KW-0436">Ligase</keyword>
<evidence type="ECO:0000259" key="6">
    <source>
        <dbReference type="Pfam" id="PF14743"/>
    </source>
</evidence>
<dbReference type="InterPro" id="IPR050326">
    <property type="entry name" value="NAD_dep_DNA_ligaseB"/>
</dbReference>
<gene>
    <name evidence="7" type="ORF">GHK24_09245</name>
</gene>
<feature type="chain" id="PRO_5026959953" evidence="5">
    <location>
        <begin position="16"/>
        <end position="290"/>
    </location>
</feature>
<accession>A0A6L5JZK2</accession>
<dbReference type="EMBL" id="WIXJ01000006">
    <property type="protein sequence ID" value="MQY51960.1"/>
    <property type="molecule type" value="Genomic_DNA"/>
</dbReference>
<evidence type="ECO:0000313" key="7">
    <source>
        <dbReference type="EMBL" id="MQY51960.1"/>
    </source>
</evidence>
<dbReference type="SUPFAM" id="SSF50249">
    <property type="entry name" value="Nucleic acid-binding proteins"/>
    <property type="match status" value="1"/>
</dbReference>
<dbReference type="Gene3D" id="2.40.50.140">
    <property type="entry name" value="Nucleic acid-binding proteins"/>
    <property type="match status" value="1"/>
</dbReference>
<dbReference type="GO" id="GO:0006260">
    <property type="term" value="P:DNA replication"/>
    <property type="evidence" value="ECO:0007669"/>
    <property type="project" value="UniProtKB-KW"/>
</dbReference>
<reference evidence="7 8" key="1">
    <citation type="submission" date="2019-10" db="EMBL/GenBank/DDBJ databases">
        <title>Whole-genome sequence of the purple nonsulfur photosynthetic bacterium Rhodocyclus tenuis.</title>
        <authorList>
            <person name="Kyndt J.A."/>
            <person name="Meyer T.E."/>
        </authorList>
    </citation>
    <scope>NUCLEOTIDE SEQUENCE [LARGE SCALE GENOMIC DNA]</scope>
    <source>
        <strain evidence="7 8">DSM 110</strain>
    </source>
</reference>
<dbReference type="GO" id="GO:0006281">
    <property type="term" value="P:DNA repair"/>
    <property type="evidence" value="ECO:0007669"/>
    <property type="project" value="UniProtKB-KW"/>
</dbReference>
<keyword evidence="2" id="KW-0235">DNA replication</keyword>
<evidence type="ECO:0000256" key="3">
    <source>
        <dbReference type="ARBA" id="ARBA00022763"/>
    </source>
</evidence>
<proteinExistence type="predicted"/>
<dbReference type="InterPro" id="IPR012340">
    <property type="entry name" value="NA-bd_OB-fold"/>
</dbReference>
<evidence type="ECO:0000313" key="8">
    <source>
        <dbReference type="Proteomes" id="UP000480275"/>
    </source>
</evidence>
<dbReference type="GO" id="GO:0016874">
    <property type="term" value="F:ligase activity"/>
    <property type="evidence" value="ECO:0007669"/>
    <property type="project" value="UniProtKB-KW"/>
</dbReference>
<evidence type="ECO:0000256" key="4">
    <source>
        <dbReference type="ARBA" id="ARBA00023204"/>
    </source>
</evidence>
<dbReference type="Proteomes" id="UP000480275">
    <property type="component" value="Unassembled WGS sequence"/>
</dbReference>
<dbReference type="NCBIfam" id="NF006592">
    <property type="entry name" value="PRK09125.1"/>
    <property type="match status" value="1"/>
</dbReference>
<evidence type="ECO:0000256" key="2">
    <source>
        <dbReference type="ARBA" id="ARBA00022705"/>
    </source>
</evidence>
<feature type="domain" description="DNA ligase OB-like" evidence="6">
    <location>
        <begin position="222"/>
        <end position="286"/>
    </location>
</feature>
<comment type="caution">
    <text evidence="7">The sequence shown here is derived from an EMBL/GenBank/DDBJ whole genome shotgun (WGS) entry which is preliminary data.</text>
</comment>